<reference evidence="1 2" key="1">
    <citation type="journal article" date="2016" name="Nat. Commun.">
        <title>Ectomycorrhizal ecology is imprinted in the genome of the dominant symbiotic fungus Cenococcum geophilum.</title>
        <authorList>
            <consortium name="DOE Joint Genome Institute"/>
            <person name="Peter M."/>
            <person name="Kohler A."/>
            <person name="Ohm R.A."/>
            <person name="Kuo A."/>
            <person name="Krutzmann J."/>
            <person name="Morin E."/>
            <person name="Arend M."/>
            <person name="Barry K.W."/>
            <person name="Binder M."/>
            <person name="Choi C."/>
            <person name="Clum A."/>
            <person name="Copeland A."/>
            <person name="Grisel N."/>
            <person name="Haridas S."/>
            <person name="Kipfer T."/>
            <person name="LaButti K."/>
            <person name="Lindquist E."/>
            <person name="Lipzen A."/>
            <person name="Maire R."/>
            <person name="Meier B."/>
            <person name="Mihaltcheva S."/>
            <person name="Molinier V."/>
            <person name="Murat C."/>
            <person name="Poggeler S."/>
            <person name="Quandt C.A."/>
            <person name="Sperisen C."/>
            <person name="Tritt A."/>
            <person name="Tisserant E."/>
            <person name="Crous P.W."/>
            <person name="Henrissat B."/>
            <person name="Nehls U."/>
            <person name="Egli S."/>
            <person name="Spatafora J.W."/>
            <person name="Grigoriev I.V."/>
            <person name="Martin F.M."/>
        </authorList>
    </citation>
    <scope>NUCLEOTIDE SEQUENCE [LARGE SCALE GENOMIC DNA]</scope>
    <source>
        <strain evidence="1 2">CBS 459.81</strain>
    </source>
</reference>
<accession>A0A8E2ECS7</accession>
<dbReference type="EMBL" id="KV744912">
    <property type="protein sequence ID" value="OCK81670.1"/>
    <property type="molecule type" value="Genomic_DNA"/>
</dbReference>
<protein>
    <submittedName>
        <fullName evidence="1">Uncharacterized protein</fullName>
    </submittedName>
</protein>
<evidence type="ECO:0000313" key="1">
    <source>
        <dbReference type="EMBL" id="OCK81670.1"/>
    </source>
</evidence>
<dbReference type="AlphaFoldDB" id="A0A8E2ECS7"/>
<organism evidence="1 2">
    <name type="scientific">Lepidopterella palustris CBS 459.81</name>
    <dbReference type="NCBI Taxonomy" id="1314670"/>
    <lineage>
        <taxon>Eukaryota</taxon>
        <taxon>Fungi</taxon>
        <taxon>Dikarya</taxon>
        <taxon>Ascomycota</taxon>
        <taxon>Pezizomycotina</taxon>
        <taxon>Dothideomycetes</taxon>
        <taxon>Pleosporomycetidae</taxon>
        <taxon>Mytilinidiales</taxon>
        <taxon>Argynnaceae</taxon>
        <taxon>Lepidopterella</taxon>
    </lineage>
</organism>
<proteinExistence type="predicted"/>
<evidence type="ECO:0000313" key="2">
    <source>
        <dbReference type="Proteomes" id="UP000250266"/>
    </source>
</evidence>
<sequence>MLLLLMLLLLMLLLLMLLLLLLHAVSDICQYTLRHRFFVANRSFLHLPLDERQTVEQAGKQTVLNNRELENAVGGRVNDALEYAWPRELCHI</sequence>
<gene>
    <name evidence="1" type="ORF">K432DRAFT_381085</name>
</gene>
<dbReference type="Proteomes" id="UP000250266">
    <property type="component" value="Unassembled WGS sequence"/>
</dbReference>
<name>A0A8E2ECS7_9PEZI</name>
<keyword evidence="2" id="KW-1185">Reference proteome</keyword>